<sequence length="333" mass="37619">MPRFPIVVAYPIEDPISPAPPWSEEDIFLKSHTTLLPRRDLYTVVAFDEQTRRWYNIVSEHETPEDVDALEDPYWVDILRQTEPRTKSSSEFNRIFVEQDGSLSLSTVTPAEAGFHTIYPLSPPPSVAEHTPNISISDISARQFLWASAELAEWQGKKFVFKQILDRTDAPRLSIEAEILISLRPSPFFPNIEAFVIDEQGMMRGLLLPFLGNTIDSESVETLPLPFFRDLFLAMSDLERICKRPHGDLFARNILVSEDGKLAIIDVGNAGCDYPGDRQALADLLVDADILKKIPSDAKRKAVAWAWDKLQENWAYPSIAQGLIPDDGALYLH</sequence>
<comment type="caution">
    <text evidence="1">The sequence shown here is derived from an EMBL/GenBank/DDBJ whole genome shotgun (WGS) entry which is preliminary data.</text>
</comment>
<evidence type="ECO:0000313" key="2">
    <source>
        <dbReference type="Proteomes" id="UP001218218"/>
    </source>
</evidence>
<dbReference type="AlphaFoldDB" id="A0AAD6ZR29"/>
<proteinExistence type="predicted"/>
<dbReference type="SUPFAM" id="SSF56112">
    <property type="entry name" value="Protein kinase-like (PK-like)"/>
    <property type="match status" value="1"/>
</dbReference>
<dbReference type="EMBL" id="JARIHO010000033">
    <property type="protein sequence ID" value="KAJ7334237.1"/>
    <property type="molecule type" value="Genomic_DNA"/>
</dbReference>
<protein>
    <recommendedName>
        <fullName evidence="3">Protein kinase domain-containing protein</fullName>
    </recommendedName>
</protein>
<evidence type="ECO:0008006" key="3">
    <source>
        <dbReference type="Google" id="ProtNLM"/>
    </source>
</evidence>
<name>A0AAD6ZR29_9AGAR</name>
<reference evidence="1" key="1">
    <citation type="submission" date="2023-03" db="EMBL/GenBank/DDBJ databases">
        <title>Massive genome expansion in bonnet fungi (Mycena s.s.) driven by repeated elements and novel gene families across ecological guilds.</title>
        <authorList>
            <consortium name="Lawrence Berkeley National Laboratory"/>
            <person name="Harder C.B."/>
            <person name="Miyauchi S."/>
            <person name="Viragh M."/>
            <person name="Kuo A."/>
            <person name="Thoen E."/>
            <person name="Andreopoulos B."/>
            <person name="Lu D."/>
            <person name="Skrede I."/>
            <person name="Drula E."/>
            <person name="Henrissat B."/>
            <person name="Morin E."/>
            <person name="Kohler A."/>
            <person name="Barry K."/>
            <person name="LaButti K."/>
            <person name="Morin E."/>
            <person name="Salamov A."/>
            <person name="Lipzen A."/>
            <person name="Mereny Z."/>
            <person name="Hegedus B."/>
            <person name="Baldrian P."/>
            <person name="Stursova M."/>
            <person name="Weitz H."/>
            <person name="Taylor A."/>
            <person name="Grigoriev I.V."/>
            <person name="Nagy L.G."/>
            <person name="Martin F."/>
            <person name="Kauserud H."/>
        </authorList>
    </citation>
    <scope>NUCLEOTIDE SEQUENCE</scope>
    <source>
        <strain evidence="1">CBHHK002</strain>
    </source>
</reference>
<dbReference type="Proteomes" id="UP001218218">
    <property type="component" value="Unassembled WGS sequence"/>
</dbReference>
<gene>
    <name evidence="1" type="ORF">DFH08DRAFT_880592</name>
</gene>
<keyword evidence="2" id="KW-1185">Reference proteome</keyword>
<organism evidence="1 2">
    <name type="scientific">Mycena albidolilacea</name>
    <dbReference type="NCBI Taxonomy" id="1033008"/>
    <lineage>
        <taxon>Eukaryota</taxon>
        <taxon>Fungi</taxon>
        <taxon>Dikarya</taxon>
        <taxon>Basidiomycota</taxon>
        <taxon>Agaricomycotina</taxon>
        <taxon>Agaricomycetes</taxon>
        <taxon>Agaricomycetidae</taxon>
        <taxon>Agaricales</taxon>
        <taxon>Marasmiineae</taxon>
        <taxon>Mycenaceae</taxon>
        <taxon>Mycena</taxon>
    </lineage>
</organism>
<evidence type="ECO:0000313" key="1">
    <source>
        <dbReference type="EMBL" id="KAJ7334237.1"/>
    </source>
</evidence>
<dbReference type="InterPro" id="IPR011009">
    <property type="entry name" value="Kinase-like_dom_sf"/>
</dbReference>
<accession>A0AAD6ZR29</accession>